<dbReference type="Proteomes" id="UP000190140">
    <property type="component" value="Unassembled WGS sequence"/>
</dbReference>
<feature type="domain" description="LysM" evidence="1">
    <location>
        <begin position="60"/>
        <end position="104"/>
    </location>
</feature>
<dbReference type="SMART" id="SM00257">
    <property type="entry name" value="LysM"/>
    <property type="match status" value="2"/>
</dbReference>
<dbReference type="RefSeq" id="WP_079411439.1">
    <property type="nucleotide sequence ID" value="NZ_MZGW01000002.1"/>
</dbReference>
<sequence>MLYYVKSGDTLPKISMKFNTSMESIKNANVICNPFLLYPGQVLIIPENGMNLPKSQGQGPYYIVQPGDSLWCLSREFNMPIRTIAYINRLANPGILFAGSELLMGPFMANPNELKELWEATGNMYCNELSEEEIHDIYYHGTFTWEALGYRAIPYLMELIKHPCDIVTFYSIVSLGRIVPTNPNIITMLQDLSNDPNEAIANVAQTALKRIDYAYKFNKRVHVTLQETRAYNQPSLDSESILLPASSEVMSLNWAIPSPTGEKNEAGDILLYDRVYIFNTGTEEFIPRTKLNEINMI</sequence>
<dbReference type="InterPro" id="IPR018392">
    <property type="entry name" value="LysM"/>
</dbReference>
<proteinExistence type="predicted"/>
<dbReference type="STRING" id="29349.CLOTH_07930"/>
<name>A0A1V4I8Y7_9FIRM</name>
<comment type="caution">
    <text evidence="2">The sequence shown here is derived from an EMBL/GenBank/DDBJ whole genome shotgun (WGS) entry which is preliminary data.</text>
</comment>
<dbReference type="EMBL" id="MZGW01000002">
    <property type="protein sequence ID" value="OPJ56389.1"/>
    <property type="molecule type" value="Genomic_DNA"/>
</dbReference>
<dbReference type="OrthoDB" id="9800780at2"/>
<organism evidence="2 3">
    <name type="scientific">Alkalithermobacter paradoxus</name>
    <dbReference type="NCBI Taxonomy" id="29349"/>
    <lineage>
        <taxon>Bacteria</taxon>
        <taxon>Bacillati</taxon>
        <taxon>Bacillota</taxon>
        <taxon>Clostridia</taxon>
        <taxon>Peptostreptococcales</taxon>
        <taxon>Tepidibacteraceae</taxon>
        <taxon>Alkalithermobacter</taxon>
    </lineage>
</organism>
<dbReference type="SUPFAM" id="SSF54106">
    <property type="entry name" value="LysM domain"/>
    <property type="match status" value="2"/>
</dbReference>
<keyword evidence="3" id="KW-1185">Reference proteome</keyword>
<evidence type="ECO:0000313" key="3">
    <source>
        <dbReference type="Proteomes" id="UP000190140"/>
    </source>
</evidence>
<dbReference type="Gene3D" id="3.10.350.10">
    <property type="entry name" value="LysM domain"/>
    <property type="match status" value="2"/>
</dbReference>
<reference evidence="2 3" key="1">
    <citation type="submission" date="2017-03" db="EMBL/GenBank/DDBJ databases">
        <title>Genome sequence of Clostridium thermoalcaliphilum DSM 7309.</title>
        <authorList>
            <person name="Poehlein A."/>
            <person name="Daniel R."/>
        </authorList>
    </citation>
    <scope>NUCLEOTIDE SEQUENCE [LARGE SCALE GENOMIC DNA]</scope>
    <source>
        <strain evidence="2 3">DSM 7309</strain>
    </source>
</reference>
<dbReference type="InterPro" id="IPR016024">
    <property type="entry name" value="ARM-type_fold"/>
</dbReference>
<gene>
    <name evidence="2" type="primary">yaaH_1</name>
    <name evidence="2" type="ORF">CLOTH_07930</name>
</gene>
<protein>
    <submittedName>
        <fullName evidence="2">Spore germination protein YaaH</fullName>
    </submittedName>
</protein>
<dbReference type="InterPro" id="IPR036779">
    <property type="entry name" value="LysM_dom_sf"/>
</dbReference>
<dbReference type="PANTHER" id="PTHR33734:SF22">
    <property type="entry name" value="MEMBRANE-BOUND LYTIC MUREIN TRANSGLYCOSYLASE D"/>
    <property type="match status" value="1"/>
</dbReference>
<evidence type="ECO:0000259" key="1">
    <source>
        <dbReference type="PROSITE" id="PS51782"/>
    </source>
</evidence>
<feature type="domain" description="LysM" evidence="1">
    <location>
        <begin position="1"/>
        <end position="45"/>
    </location>
</feature>
<dbReference type="PROSITE" id="PS51782">
    <property type="entry name" value="LYSM"/>
    <property type="match status" value="2"/>
</dbReference>
<accession>A0A1V4I8Y7</accession>
<dbReference type="PANTHER" id="PTHR33734">
    <property type="entry name" value="LYSM DOMAIN-CONTAINING GPI-ANCHORED PROTEIN 2"/>
    <property type="match status" value="1"/>
</dbReference>
<dbReference type="SUPFAM" id="SSF48371">
    <property type="entry name" value="ARM repeat"/>
    <property type="match status" value="1"/>
</dbReference>
<dbReference type="Pfam" id="PF01476">
    <property type="entry name" value="LysM"/>
    <property type="match status" value="2"/>
</dbReference>
<dbReference type="AlphaFoldDB" id="A0A1V4I8Y7"/>
<dbReference type="CDD" id="cd00118">
    <property type="entry name" value="LysM"/>
    <property type="match status" value="2"/>
</dbReference>
<evidence type="ECO:0000313" key="2">
    <source>
        <dbReference type="EMBL" id="OPJ56389.1"/>
    </source>
</evidence>